<organism evidence="2">
    <name type="scientific">Rhizophora mucronata</name>
    <name type="common">Asiatic mangrove</name>
    <dbReference type="NCBI Taxonomy" id="61149"/>
    <lineage>
        <taxon>Eukaryota</taxon>
        <taxon>Viridiplantae</taxon>
        <taxon>Streptophyta</taxon>
        <taxon>Embryophyta</taxon>
        <taxon>Tracheophyta</taxon>
        <taxon>Spermatophyta</taxon>
        <taxon>Magnoliopsida</taxon>
        <taxon>eudicotyledons</taxon>
        <taxon>Gunneridae</taxon>
        <taxon>Pentapetalae</taxon>
        <taxon>rosids</taxon>
        <taxon>fabids</taxon>
        <taxon>Malpighiales</taxon>
        <taxon>Rhizophoraceae</taxon>
        <taxon>Rhizophora</taxon>
    </lineage>
</organism>
<evidence type="ECO:0000256" key="1">
    <source>
        <dbReference type="SAM" id="Phobius"/>
    </source>
</evidence>
<protein>
    <submittedName>
        <fullName evidence="2">Uncharacterized protein</fullName>
    </submittedName>
</protein>
<reference evidence="2" key="1">
    <citation type="submission" date="2018-02" db="EMBL/GenBank/DDBJ databases">
        <title>Rhizophora mucronata_Transcriptome.</title>
        <authorList>
            <person name="Meera S.P."/>
            <person name="Sreeshan A."/>
            <person name="Augustine A."/>
        </authorList>
    </citation>
    <scope>NUCLEOTIDE SEQUENCE</scope>
    <source>
        <tissue evidence="2">Leaf</tissue>
    </source>
</reference>
<keyword evidence="1" id="KW-0472">Membrane</keyword>
<dbReference type="AlphaFoldDB" id="A0A2P2PWU8"/>
<evidence type="ECO:0000313" key="2">
    <source>
        <dbReference type="EMBL" id="MBX59123.1"/>
    </source>
</evidence>
<feature type="transmembrane region" description="Helical" evidence="1">
    <location>
        <begin position="6"/>
        <end position="28"/>
    </location>
</feature>
<sequence>MVTFTGFIFAFSCHFSIFCSSFFFSLFFRGWGLV</sequence>
<name>A0A2P2PWU8_RHIMU</name>
<proteinExistence type="predicted"/>
<dbReference type="EMBL" id="GGEC01078639">
    <property type="protein sequence ID" value="MBX59123.1"/>
    <property type="molecule type" value="Transcribed_RNA"/>
</dbReference>
<accession>A0A2P2PWU8</accession>
<keyword evidence="1" id="KW-0812">Transmembrane</keyword>
<keyword evidence="1" id="KW-1133">Transmembrane helix</keyword>